<reference evidence="1" key="1">
    <citation type="submission" date="2016-05" db="EMBL/GenBank/DDBJ databases">
        <authorList>
            <person name="Lavstsen T."/>
            <person name="Jespersen J.S."/>
        </authorList>
    </citation>
    <scope>NUCLEOTIDE SEQUENCE</scope>
    <source>
        <tissue evidence="1">Brain</tissue>
    </source>
</reference>
<protein>
    <submittedName>
        <fullName evidence="1">Uncharacterized protein</fullName>
    </submittedName>
</protein>
<evidence type="ECO:0000313" key="1">
    <source>
        <dbReference type="EMBL" id="SBR80672.1"/>
    </source>
</evidence>
<feature type="non-terminal residue" evidence="1">
    <location>
        <position position="87"/>
    </location>
</feature>
<feature type="non-terminal residue" evidence="1">
    <location>
        <position position="1"/>
    </location>
</feature>
<dbReference type="EMBL" id="HAEH01006968">
    <property type="protein sequence ID" value="SBR80672.1"/>
    <property type="molecule type" value="Transcribed_RNA"/>
</dbReference>
<organism evidence="1">
    <name type="scientific">Nothobranchius rachovii</name>
    <name type="common">bluefin notho</name>
    <dbReference type="NCBI Taxonomy" id="451742"/>
    <lineage>
        <taxon>Eukaryota</taxon>
        <taxon>Metazoa</taxon>
        <taxon>Chordata</taxon>
        <taxon>Craniata</taxon>
        <taxon>Vertebrata</taxon>
        <taxon>Euteleostomi</taxon>
        <taxon>Actinopterygii</taxon>
        <taxon>Neopterygii</taxon>
        <taxon>Teleostei</taxon>
        <taxon>Neoteleostei</taxon>
        <taxon>Acanthomorphata</taxon>
        <taxon>Ovalentaria</taxon>
        <taxon>Atherinomorphae</taxon>
        <taxon>Cyprinodontiformes</taxon>
        <taxon>Nothobranchiidae</taxon>
        <taxon>Nothobranchius</taxon>
    </lineage>
</organism>
<accession>A0A1A8PI11</accession>
<sequence length="87" mass="9984">KAQSGCLRGIRRLTELIINFKKALSWTQLLQGARQVHQLVQRDAGTIWANLDWFGLLHPERSPTDLLTFGLRVGPRGSRHHCVQREE</sequence>
<reference evidence="1" key="2">
    <citation type="submission" date="2016-06" db="EMBL/GenBank/DDBJ databases">
        <title>The genome of a short-lived fish provides insights into sex chromosome evolution and the genetic control of aging.</title>
        <authorList>
            <person name="Reichwald K."/>
            <person name="Felder M."/>
            <person name="Petzold A."/>
            <person name="Koch P."/>
            <person name="Groth M."/>
            <person name="Platzer M."/>
        </authorList>
    </citation>
    <scope>NUCLEOTIDE SEQUENCE</scope>
    <source>
        <tissue evidence="1">Brain</tissue>
    </source>
</reference>
<gene>
    <name evidence="1" type="primary">Nfu_g_1_021463</name>
</gene>
<dbReference type="AlphaFoldDB" id="A0A1A8PI11"/>
<name>A0A1A8PI11_9TELE</name>
<proteinExistence type="predicted"/>